<evidence type="ECO:0000256" key="10">
    <source>
        <dbReference type="SAM" id="Phobius"/>
    </source>
</evidence>
<dbReference type="InterPro" id="IPR003594">
    <property type="entry name" value="HATPase_dom"/>
</dbReference>
<feature type="compositionally biased region" description="Basic and acidic residues" evidence="9">
    <location>
        <begin position="369"/>
        <end position="379"/>
    </location>
</feature>
<dbReference type="GO" id="GO:0000155">
    <property type="term" value="F:phosphorelay sensor kinase activity"/>
    <property type="evidence" value="ECO:0007669"/>
    <property type="project" value="InterPro"/>
</dbReference>
<keyword evidence="13" id="KW-1185">Reference proteome</keyword>
<dbReference type="PROSITE" id="PS50109">
    <property type="entry name" value="HIS_KIN"/>
    <property type="match status" value="1"/>
</dbReference>
<organism evidence="12 13">
    <name type="scientific">Streptomyces mobaraensis</name>
    <name type="common">Streptoverticillium mobaraense</name>
    <dbReference type="NCBI Taxonomy" id="35621"/>
    <lineage>
        <taxon>Bacteria</taxon>
        <taxon>Bacillati</taxon>
        <taxon>Actinomycetota</taxon>
        <taxon>Actinomycetes</taxon>
        <taxon>Kitasatosporales</taxon>
        <taxon>Streptomycetaceae</taxon>
        <taxon>Streptomyces</taxon>
    </lineage>
</organism>
<evidence type="ECO:0000256" key="2">
    <source>
        <dbReference type="ARBA" id="ARBA00012438"/>
    </source>
</evidence>
<evidence type="ECO:0000256" key="6">
    <source>
        <dbReference type="ARBA" id="ARBA00022777"/>
    </source>
</evidence>
<dbReference type="InterPro" id="IPR011712">
    <property type="entry name" value="Sig_transdc_His_kin_sub3_dim/P"/>
</dbReference>
<dbReference type="OrthoDB" id="5242012at2"/>
<keyword evidence="3" id="KW-0597">Phosphoprotein</keyword>
<comment type="caution">
    <text evidence="12">The sequence shown here is derived from an EMBL/GenBank/DDBJ whole genome shotgun (WGS) entry which is preliminary data.</text>
</comment>
<dbReference type="Gene3D" id="1.20.5.1930">
    <property type="match status" value="1"/>
</dbReference>
<proteinExistence type="predicted"/>
<feature type="region of interest" description="Disordered" evidence="9">
    <location>
        <begin position="369"/>
        <end position="389"/>
    </location>
</feature>
<sequence>MPFDGIRIGTAAAVAALGRLAGGLGTALGALAALSWAVLVVLLCPVGVGVVLLPTVPRALRAAAGRERRRQARRGRTIVAPYATPAPGLGPVARFRAVLADPATGRDARWALRHGVSGLPAGLLGLLLPVLVVRETAYPLYWWLLPRSMATSGLGFRAEGWPVAVAVGVEGLGWCVVTALLLPRLARSQERAAARLLGPHPSVDLTRRIAEVTASRAAALRAHAAELRRIERALHDTVQNRLVGAALLIGTARRAGVRDAGRADGQLERAQTAVEEALAELRAVGRGVFPSVLEERGLDGAVAGLAAECAVPCRVDVGPLGQPSASAAATAYHVVAEALANVVRHSGAARAEVTIRREGDVLRVRVHDDGRGGARERASEGAGRAGGTGLAGMRHRVEALDGSLAFTSPVGGPTVVEVELPCAW</sequence>
<accession>A0A5N5VZ70</accession>
<reference evidence="12 13" key="1">
    <citation type="journal article" date="2019" name="Microb. Cell Fact.">
        <title>Exploring novel herbicidin analogues by transcriptional regulator overexpression and MS/MS molecular networking.</title>
        <authorList>
            <person name="Shi Y."/>
            <person name="Gu R."/>
            <person name="Li Y."/>
            <person name="Wang X."/>
            <person name="Ren W."/>
            <person name="Li X."/>
            <person name="Wang L."/>
            <person name="Xie Y."/>
            <person name="Hong B."/>
        </authorList>
    </citation>
    <scope>NUCLEOTIDE SEQUENCE [LARGE SCALE GENOMIC DNA]</scope>
    <source>
        <strain evidence="12 13">US-43</strain>
    </source>
</reference>
<gene>
    <name evidence="12" type="ORF">FRZ00_33865</name>
</gene>
<keyword evidence="7" id="KW-0067">ATP-binding</keyword>
<dbReference type="Pfam" id="PF02518">
    <property type="entry name" value="HATPase_c"/>
    <property type="match status" value="1"/>
</dbReference>
<keyword evidence="10" id="KW-0472">Membrane</keyword>
<name>A0A5N5VZ70_STRMB</name>
<dbReference type="EC" id="2.7.13.3" evidence="2"/>
<keyword evidence="4" id="KW-0808">Transferase</keyword>
<dbReference type="GO" id="GO:0046983">
    <property type="term" value="F:protein dimerization activity"/>
    <property type="evidence" value="ECO:0007669"/>
    <property type="project" value="InterPro"/>
</dbReference>
<evidence type="ECO:0000256" key="4">
    <source>
        <dbReference type="ARBA" id="ARBA00022679"/>
    </source>
</evidence>
<dbReference type="Pfam" id="PF13796">
    <property type="entry name" value="Sensor"/>
    <property type="match status" value="1"/>
</dbReference>
<keyword evidence="8" id="KW-0902">Two-component regulatory system</keyword>
<dbReference type="CDD" id="cd16917">
    <property type="entry name" value="HATPase_UhpB-NarQ-NarX-like"/>
    <property type="match status" value="1"/>
</dbReference>
<dbReference type="Proteomes" id="UP000327000">
    <property type="component" value="Unassembled WGS sequence"/>
</dbReference>
<feature type="transmembrane region" description="Helical" evidence="10">
    <location>
        <begin position="33"/>
        <end position="60"/>
    </location>
</feature>
<dbReference type="Pfam" id="PF07730">
    <property type="entry name" value="HisKA_3"/>
    <property type="match status" value="1"/>
</dbReference>
<evidence type="ECO:0000313" key="12">
    <source>
        <dbReference type="EMBL" id="KAB7833142.1"/>
    </source>
</evidence>
<keyword evidence="10" id="KW-0812">Transmembrane</keyword>
<dbReference type="AlphaFoldDB" id="A0A5N5VZ70"/>
<keyword evidence="6 12" id="KW-0418">Kinase</keyword>
<feature type="domain" description="Histidine kinase" evidence="11">
    <location>
        <begin position="333"/>
        <end position="424"/>
    </location>
</feature>
<dbReference type="GO" id="GO:0016020">
    <property type="term" value="C:membrane"/>
    <property type="evidence" value="ECO:0007669"/>
    <property type="project" value="InterPro"/>
</dbReference>
<keyword evidence="10" id="KW-1133">Transmembrane helix</keyword>
<dbReference type="PANTHER" id="PTHR24421">
    <property type="entry name" value="NITRATE/NITRITE SENSOR PROTEIN NARX-RELATED"/>
    <property type="match status" value="1"/>
</dbReference>
<dbReference type="InterPro" id="IPR005467">
    <property type="entry name" value="His_kinase_dom"/>
</dbReference>
<feature type="transmembrane region" description="Helical" evidence="10">
    <location>
        <begin position="161"/>
        <end position="182"/>
    </location>
</feature>
<evidence type="ECO:0000256" key="7">
    <source>
        <dbReference type="ARBA" id="ARBA00022840"/>
    </source>
</evidence>
<protein>
    <recommendedName>
        <fullName evidence="2">histidine kinase</fullName>
        <ecNumber evidence="2">2.7.13.3</ecNumber>
    </recommendedName>
</protein>
<dbReference type="EMBL" id="VOKX01000140">
    <property type="protein sequence ID" value="KAB7833142.1"/>
    <property type="molecule type" value="Genomic_DNA"/>
</dbReference>
<evidence type="ECO:0000256" key="1">
    <source>
        <dbReference type="ARBA" id="ARBA00000085"/>
    </source>
</evidence>
<feature type="transmembrane region" description="Helical" evidence="10">
    <location>
        <begin position="119"/>
        <end position="141"/>
    </location>
</feature>
<dbReference type="Gene3D" id="3.30.565.10">
    <property type="entry name" value="Histidine kinase-like ATPase, C-terminal domain"/>
    <property type="match status" value="1"/>
</dbReference>
<evidence type="ECO:0000256" key="8">
    <source>
        <dbReference type="ARBA" id="ARBA00023012"/>
    </source>
</evidence>
<dbReference type="InterPro" id="IPR036890">
    <property type="entry name" value="HATPase_C_sf"/>
</dbReference>
<evidence type="ECO:0000256" key="3">
    <source>
        <dbReference type="ARBA" id="ARBA00022553"/>
    </source>
</evidence>
<keyword evidence="5" id="KW-0547">Nucleotide-binding</keyword>
<dbReference type="SUPFAM" id="SSF55874">
    <property type="entry name" value="ATPase domain of HSP90 chaperone/DNA topoisomerase II/histidine kinase"/>
    <property type="match status" value="1"/>
</dbReference>
<evidence type="ECO:0000313" key="13">
    <source>
        <dbReference type="Proteomes" id="UP000327000"/>
    </source>
</evidence>
<dbReference type="InterPro" id="IPR025828">
    <property type="entry name" value="Put_sensor_dom"/>
</dbReference>
<evidence type="ECO:0000259" key="11">
    <source>
        <dbReference type="PROSITE" id="PS50109"/>
    </source>
</evidence>
<dbReference type="SMART" id="SM00387">
    <property type="entry name" value="HATPase_c"/>
    <property type="match status" value="1"/>
</dbReference>
<dbReference type="GO" id="GO:0005524">
    <property type="term" value="F:ATP binding"/>
    <property type="evidence" value="ECO:0007669"/>
    <property type="project" value="UniProtKB-KW"/>
</dbReference>
<dbReference type="InterPro" id="IPR050482">
    <property type="entry name" value="Sensor_HK_TwoCompSys"/>
</dbReference>
<comment type="catalytic activity">
    <reaction evidence="1">
        <text>ATP + protein L-histidine = ADP + protein N-phospho-L-histidine.</text>
        <dbReference type="EC" id="2.7.13.3"/>
    </reaction>
</comment>
<evidence type="ECO:0000256" key="5">
    <source>
        <dbReference type="ARBA" id="ARBA00022741"/>
    </source>
</evidence>
<evidence type="ECO:0000256" key="9">
    <source>
        <dbReference type="SAM" id="MobiDB-lite"/>
    </source>
</evidence>
<dbReference type="PANTHER" id="PTHR24421:SF10">
    <property type="entry name" value="NITRATE_NITRITE SENSOR PROTEIN NARQ"/>
    <property type="match status" value="1"/>
</dbReference>